<accession>A0A1M5EM43</accession>
<dbReference type="AlphaFoldDB" id="A0A1M5EM43"/>
<dbReference type="Proteomes" id="UP000184480">
    <property type="component" value="Unassembled WGS sequence"/>
</dbReference>
<feature type="chain" id="PRO_5009909884" evidence="1">
    <location>
        <begin position="19"/>
        <end position="269"/>
    </location>
</feature>
<proteinExistence type="predicted"/>
<evidence type="ECO:0000313" key="2">
    <source>
        <dbReference type="EMBL" id="SHF80368.1"/>
    </source>
</evidence>
<feature type="signal peptide" evidence="1">
    <location>
        <begin position="1"/>
        <end position="18"/>
    </location>
</feature>
<name>A0A1M5EM43_9BACT</name>
<protein>
    <submittedName>
        <fullName evidence="2">Uncharacterized protein</fullName>
    </submittedName>
</protein>
<dbReference type="EMBL" id="FQUC01000010">
    <property type="protein sequence ID" value="SHF80368.1"/>
    <property type="molecule type" value="Genomic_DNA"/>
</dbReference>
<organism evidence="2 3">
    <name type="scientific">Dysgonomonas macrotermitis</name>
    <dbReference type="NCBI Taxonomy" id="1346286"/>
    <lineage>
        <taxon>Bacteria</taxon>
        <taxon>Pseudomonadati</taxon>
        <taxon>Bacteroidota</taxon>
        <taxon>Bacteroidia</taxon>
        <taxon>Bacteroidales</taxon>
        <taxon>Dysgonomonadaceae</taxon>
        <taxon>Dysgonomonas</taxon>
    </lineage>
</organism>
<evidence type="ECO:0000313" key="3">
    <source>
        <dbReference type="Proteomes" id="UP000184480"/>
    </source>
</evidence>
<evidence type="ECO:0000256" key="1">
    <source>
        <dbReference type="SAM" id="SignalP"/>
    </source>
</evidence>
<gene>
    <name evidence="2" type="ORF">SAMN05444362_11080</name>
</gene>
<keyword evidence="3" id="KW-1185">Reference proteome</keyword>
<dbReference type="STRING" id="1346286.SAMN05444362_11080"/>
<sequence>MKKLIFISIIVANSFSYAHSQVGINALNAQQGTLHIDGGADNNASGLPSASQAANDVFINANGLIALGHITPVKRLDISSKETGVTQPQTAIQIEDGNELEYKVLVSDVNGLGTWRFPGEMETVEGILPKVGISNTIENSLKTYFNINITLSVGTWVIFTNLVGETTATGNNYNNACWLNFIFCDSQTTASVSTDNITGRYTADYFYENTPTLFNGIHIIQNQSSGDKTYYLFANTSEAHNLPTATTFIKNFGSSDYPQNRVIALRIEQ</sequence>
<dbReference type="RefSeq" id="WP_062183744.1">
    <property type="nucleotide sequence ID" value="NZ_BBXL01000022.1"/>
</dbReference>
<dbReference type="OrthoDB" id="1307467at2"/>
<reference evidence="3" key="1">
    <citation type="submission" date="2016-11" db="EMBL/GenBank/DDBJ databases">
        <authorList>
            <person name="Varghese N."/>
            <person name="Submissions S."/>
        </authorList>
    </citation>
    <scope>NUCLEOTIDE SEQUENCE [LARGE SCALE GENOMIC DNA]</scope>
    <source>
        <strain evidence="3">DSM 27370</strain>
    </source>
</reference>
<keyword evidence="1" id="KW-0732">Signal</keyword>